<feature type="compositionally biased region" description="Polar residues" evidence="1">
    <location>
        <begin position="148"/>
        <end position="157"/>
    </location>
</feature>
<name>A0A9P8Y0U5_9PEZI</name>
<dbReference type="RefSeq" id="XP_046009183.1">
    <property type="nucleotide sequence ID" value="XM_046162019.1"/>
</dbReference>
<accession>A0A9P8Y0U5</accession>
<feature type="region of interest" description="Disordered" evidence="1">
    <location>
        <begin position="50"/>
        <end position="69"/>
    </location>
</feature>
<dbReference type="Proteomes" id="UP000756346">
    <property type="component" value="Unassembled WGS sequence"/>
</dbReference>
<gene>
    <name evidence="2" type="ORF">B0I36DRAFT_414282</name>
</gene>
<sequence>MSTPPNVESSALDPSSRLDRPLLLSLTPLVLLGANYEAPTGTLVGRAGSAASPECSPGRSPSACLPMERSRRRGPVKSVWLADWGRATIGSQGRWVVAAASRNLICAMHCMRPGPGLRIASKPALWSMIWGPGQHPSPGQKKPPPTSTGPDDNYWQN</sequence>
<dbReference type="EMBL" id="JAGTJQ010000008">
    <property type="protein sequence ID" value="KAH7025966.1"/>
    <property type="molecule type" value="Genomic_DNA"/>
</dbReference>
<feature type="region of interest" description="Disordered" evidence="1">
    <location>
        <begin position="130"/>
        <end position="157"/>
    </location>
</feature>
<proteinExistence type="predicted"/>
<comment type="caution">
    <text evidence="2">The sequence shown here is derived from an EMBL/GenBank/DDBJ whole genome shotgun (WGS) entry which is preliminary data.</text>
</comment>
<evidence type="ECO:0000313" key="2">
    <source>
        <dbReference type="EMBL" id="KAH7025966.1"/>
    </source>
</evidence>
<evidence type="ECO:0000256" key="1">
    <source>
        <dbReference type="SAM" id="MobiDB-lite"/>
    </source>
</evidence>
<dbReference type="GeneID" id="70191565"/>
<reference evidence="2" key="1">
    <citation type="journal article" date="2021" name="Nat. Commun.">
        <title>Genetic determinants of endophytism in the Arabidopsis root mycobiome.</title>
        <authorList>
            <person name="Mesny F."/>
            <person name="Miyauchi S."/>
            <person name="Thiergart T."/>
            <person name="Pickel B."/>
            <person name="Atanasova L."/>
            <person name="Karlsson M."/>
            <person name="Huettel B."/>
            <person name="Barry K.W."/>
            <person name="Haridas S."/>
            <person name="Chen C."/>
            <person name="Bauer D."/>
            <person name="Andreopoulos W."/>
            <person name="Pangilinan J."/>
            <person name="LaButti K."/>
            <person name="Riley R."/>
            <person name="Lipzen A."/>
            <person name="Clum A."/>
            <person name="Drula E."/>
            <person name="Henrissat B."/>
            <person name="Kohler A."/>
            <person name="Grigoriev I.V."/>
            <person name="Martin F.M."/>
            <person name="Hacquard S."/>
        </authorList>
    </citation>
    <scope>NUCLEOTIDE SEQUENCE</scope>
    <source>
        <strain evidence="2">MPI-CAGE-CH-0230</strain>
    </source>
</reference>
<organism evidence="2 3">
    <name type="scientific">Microdochium trichocladiopsis</name>
    <dbReference type="NCBI Taxonomy" id="1682393"/>
    <lineage>
        <taxon>Eukaryota</taxon>
        <taxon>Fungi</taxon>
        <taxon>Dikarya</taxon>
        <taxon>Ascomycota</taxon>
        <taxon>Pezizomycotina</taxon>
        <taxon>Sordariomycetes</taxon>
        <taxon>Xylariomycetidae</taxon>
        <taxon>Xylariales</taxon>
        <taxon>Microdochiaceae</taxon>
        <taxon>Microdochium</taxon>
    </lineage>
</organism>
<dbReference type="AlphaFoldDB" id="A0A9P8Y0U5"/>
<keyword evidence="3" id="KW-1185">Reference proteome</keyword>
<evidence type="ECO:0000313" key="3">
    <source>
        <dbReference type="Proteomes" id="UP000756346"/>
    </source>
</evidence>
<protein>
    <submittedName>
        <fullName evidence="2">Uncharacterized protein</fullName>
    </submittedName>
</protein>